<proteinExistence type="predicted"/>
<evidence type="ECO:0000256" key="1">
    <source>
        <dbReference type="SAM" id="MobiDB-lite"/>
    </source>
</evidence>
<keyword evidence="2" id="KW-1133">Transmembrane helix</keyword>
<accession>A0ABS5BKU6</accession>
<keyword evidence="2" id="KW-0812">Transmembrane</keyword>
<keyword evidence="2" id="KW-0472">Membrane</keyword>
<dbReference type="EMBL" id="JAGKQQ010000001">
    <property type="protein sequence ID" value="MBP3954333.1"/>
    <property type="molecule type" value="Genomic_DNA"/>
</dbReference>
<sequence length="689" mass="77655">MLTARGWWFVLIVSFILVFGAFVVPNYTAVPAILAVTLFVWFVWEWVQFHFKSNAAVSRLRVRRWVMQGGRDAPMLWANVPFEVRVRVRHDGFATIDYAVVEDRLPSGADIIEGETGDHATIAPGQPADVIYTLKCPAPGVLRFEGVKVRVADLQGFFYRRVFLREAIEFLVLPPLVNEEGKQRADKRFNTLPPPGIHRLRRPGSGDELLDLRDYRPGDAPKMIAWKASARKDKLITKEYESDVPVRCVLFLDTSEGVRLGPPGNTLLTRMAGVAAVVAQASTANRDLVGLTTFDDQTAQPIAPARTQTHMINVLRRLAEVSALQPGTKGVPAEHLTRRAYPLAHELYPELMAKSANSMPLGRLWIPLLDKWWGWIVLFFVVAPPCLLAYRLGGMFSPGSAPLPGWLQKVYASWMSGTFEFAVQRTRGMQWAVRIALTLFIWINLLILPSVIAGLFWLIHGVRGWFGPSAGELTRRKRLAALFSLQDGTGPDAIERYVHDDEVYAERVAQFLQHHQLRCPIPLYDEQGRYRFRCAEKAEVLAGAIVRAVSRARDNELYVLLADIAELGPELEPLVKACRVARARRHHVMVIVPWPADVPSPDDVPGPVAAAPDKKKKKRRPDDFDHAARQKKITKIVQDNLTRQYHETFRKMRRALGGVGATVMRVNDGDAVRLVLDRLDRLRGMRSRR</sequence>
<feature type="transmembrane region" description="Helical" evidence="2">
    <location>
        <begin position="7"/>
        <end position="24"/>
    </location>
</feature>
<dbReference type="PANTHER" id="PTHR34351">
    <property type="entry name" value="SLR1927 PROTEIN-RELATED"/>
    <property type="match status" value="1"/>
</dbReference>
<evidence type="ECO:0000313" key="4">
    <source>
        <dbReference type="EMBL" id="MBP3954333.1"/>
    </source>
</evidence>
<dbReference type="Pfam" id="PF01882">
    <property type="entry name" value="DUF58"/>
    <property type="match status" value="1"/>
</dbReference>
<evidence type="ECO:0000313" key="5">
    <source>
        <dbReference type="Proteomes" id="UP000676565"/>
    </source>
</evidence>
<name>A0ABS5BKU6_9BACT</name>
<dbReference type="InterPro" id="IPR002881">
    <property type="entry name" value="DUF58"/>
</dbReference>
<feature type="domain" description="DUF58" evidence="3">
    <location>
        <begin position="211"/>
        <end position="327"/>
    </location>
</feature>
<dbReference type="RefSeq" id="WP_210652469.1">
    <property type="nucleotide sequence ID" value="NZ_JAGKQQ010000001.1"/>
</dbReference>
<organism evidence="4 5">
    <name type="scientific">Gemmata palustris</name>
    <dbReference type="NCBI Taxonomy" id="2822762"/>
    <lineage>
        <taxon>Bacteria</taxon>
        <taxon>Pseudomonadati</taxon>
        <taxon>Planctomycetota</taxon>
        <taxon>Planctomycetia</taxon>
        <taxon>Gemmatales</taxon>
        <taxon>Gemmataceae</taxon>
        <taxon>Gemmata</taxon>
    </lineage>
</organism>
<evidence type="ECO:0000259" key="3">
    <source>
        <dbReference type="Pfam" id="PF01882"/>
    </source>
</evidence>
<comment type="caution">
    <text evidence="4">The sequence shown here is derived from an EMBL/GenBank/DDBJ whole genome shotgun (WGS) entry which is preliminary data.</text>
</comment>
<reference evidence="4 5" key="1">
    <citation type="submission" date="2021-04" db="EMBL/GenBank/DDBJ databases">
        <authorList>
            <person name="Ivanova A."/>
        </authorList>
    </citation>
    <scope>NUCLEOTIDE SEQUENCE [LARGE SCALE GENOMIC DNA]</scope>
    <source>
        <strain evidence="4 5">G18</strain>
    </source>
</reference>
<feature type="transmembrane region" description="Helical" evidence="2">
    <location>
        <begin position="435"/>
        <end position="459"/>
    </location>
</feature>
<evidence type="ECO:0000256" key="2">
    <source>
        <dbReference type="SAM" id="Phobius"/>
    </source>
</evidence>
<gene>
    <name evidence="4" type="ORF">J8F10_03355</name>
</gene>
<dbReference type="PANTHER" id="PTHR34351:SF1">
    <property type="entry name" value="SLR1927 PROTEIN"/>
    <property type="match status" value="1"/>
</dbReference>
<dbReference type="Proteomes" id="UP000676565">
    <property type="component" value="Unassembled WGS sequence"/>
</dbReference>
<protein>
    <submittedName>
        <fullName evidence="4">DUF58 domain-containing protein</fullName>
    </submittedName>
</protein>
<feature type="transmembrane region" description="Helical" evidence="2">
    <location>
        <begin position="372"/>
        <end position="393"/>
    </location>
</feature>
<keyword evidence="5" id="KW-1185">Reference proteome</keyword>
<feature type="region of interest" description="Disordered" evidence="1">
    <location>
        <begin position="602"/>
        <end position="627"/>
    </location>
</feature>